<accession>A0A7X0P9E7</accession>
<keyword evidence="2" id="KW-1185">Reference proteome</keyword>
<dbReference type="AlphaFoldDB" id="A0A7X0P9E7"/>
<evidence type="ECO:0000313" key="1">
    <source>
        <dbReference type="EMBL" id="MBB6557696.1"/>
    </source>
</evidence>
<comment type="caution">
    <text evidence="1">The sequence shown here is derived from an EMBL/GenBank/DDBJ whole genome shotgun (WGS) entry which is preliminary data.</text>
</comment>
<protein>
    <submittedName>
        <fullName evidence="1">Uncharacterized protein</fullName>
    </submittedName>
</protein>
<gene>
    <name evidence="1" type="ORF">HNP48_000360</name>
</gene>
<dbReference type="EMBL" id="JACHLK010000001">
    <property type="protein sequence ID" value="MBB6557696.1"/>
    <property type="molecule type" value="Genomic_DNA"/>
</dbReference>
<reference evidence="1 2" key="1">
    <citation type="submission" date="2020-08" db="EMBL/GenBank/DDBJ databases">
        <title>Functional genomics of gut bacteria from endangered species of beetles.</title>
        <authorList>
            <person name="Carlos-Shanley C."/>
        </authorList>
    </citation>
    <scope>NUCLEOTIDE SEQUENCE [LARGE SCALE GENOMIC DNA]</scope>
    <source>
        <strain evidence="1 2">S00198</strain>
    </source>
</reference>
<organism evidence="1 2">
    <name type="scientific">Acidovorax soli</name>
    <dbReference type="NCBI Taxonomy" id="592050"/>
    <lineage>
        <taxon>Bacteria</taxon>
        <taxon>Pseudomonadati</taxon>
        <taxon>Pseudomonadota</taxon>
        <taxon>Betaproteobacteria</taxon>
        <taxon>Burkholderiales</taxon>
        <taxon>Comamonadaceae</taxon>
        <taxon>Acidovorax</taxon>
    </lineage>
</organism>
<evidence type="ECO:0000313" key="2">
    <source>
        <dbReference type="Proteomes" id="UP000575083"/>
    </source>
</evidence>
<name>A0A7X0P9E7_9BURK</name>
<dbReference type="Proteomes" id="UP000575083">
    <property type="component" value="Unassembled WGS sequence"/>
</dbReference>
<dbReference type="RefSeq" id="WP_184855134.1">
    <property type="nucleotide sequence ID" value="NZ_JACHLK010000001.1"/>
</dbReference>
<sequence length="150" mass="16049">MPANAAIYIQQGSGDLATVFDGVKSDKGLLRRTATRYDVPLGGETVRFNVMDAKAVAAHVQGFLGYIASLDQDEARKRDTAHAIGHTTVVLGLMTEREFEDNPAIWPALFRIADAFDGFVFAFGSVLLPNGAVLVGPLLDQEEENDAPGG</sequence>
<proteinExistence type="predicted"/>